<dbReference type="GO" id="GO:0003676">
    <property type="term" value="F:nucleic acid binding"/>
    <property type="evidence" value="ECO:0007669"/>
    <property type="project" value="InterPro"/>
</dbReference>
<proteinExistence type="inferred from homology"/>
<feature type="non-terminal residue" evidence="4">
    <location>
        <position position="78"/>
    </location>
</feature>
<evidence type="ECO:0000313" key="5">
    <source>
        <dbReference type="Proteomes" id="UP000015453"/>
    </source>
</evidence>
<keyword evidence="3" id="KW-0809">Transit peptide</keyword>
<accession>S8DBI0</accession>
<protein>
    <submittedName>
        <fullName evidence="4">Uncharacterized protein</fullName>
    </submittedName>
</protein>
<dbReference type="Gene3D" id="1.25.70.10">
    <property type="entry name" value="Transcription termination factor 3, mitochondrial"/>
    <property type="match status" value="1"/>
</dbReference>
<dbReference type="Proteomes" id="UP000015453">
    <property type="component" value="Unassembled WGS sequence"/>
</dbReference>
<evidence type="ECO:0000256" key="3">
    <source>
        <dbReference type="ARBA" id="ARBA00022946"/>
    </source>
</evidence>
<sequence length="78" mass="8706">TSFLKHQIGLSDAQLENVFRRRGSELSSADLVRTVKPSVELLRDSGFSDPEIAQIVSKEPYILCCGTAERLLPSLRFL</sequence>
<dbReference type="Pfam" id="PF02536">
    <property type="entry name" value="mTERF"/>
    <property type="match status" value="1"/>
</dbReference>
<gene>
    <name evidence="4" type="ORF">M569_14717</name>
</gene>
<organism evidence="4 5">
    <name type="scientific">Genlisea aurea</name>
    <dbReference type="NCBI Taxonomy" id="192259"/>
    <lineage>
        <taxon>Eukaryota</taxon>
        <taxon>Viridiplantae</taxon>
        <taxon>Streptophyta</taxon>
        <taxon>Embryophyta</taxon>
        <taxon>Tracheophyta</taxon>
        <taxon>Spermatophyta</taxon>
        <taxon>Magnoliopsida</taxon>
        <taxon>eudicotyledons</taxon>
        <taxon>Gunneridae</taxon>
        <taxon>Pentapetalae</taxon>
        <taxon>asterids</taxon>
        <taxon>lamiids</taxon>
        <taxon>Lamiales</taxon>
        <taxon>Lentibulariaceae</taxon>
        <taxon>Genlisea</taxon>
    </lineage>
</organism>
<evidence type="ECO:0000256" key="1">
    <source>
        <dbReference type="ARBA" id="ARBA00007692"/>
    </source>
</evidence>
<keyword evidence="5" id="KW-1185">Reference proteome</keyword>
<keyword evidence="2" id="KW-0804">Transcription</keyword>
<reference evidence="4 5" key="1">
    <citation type="journal article" date="2013" name="BMC Genomics">
        <title>The miniature genome of a carnivorous plant Genlisea aurea contains a low number of genes and short non-coding sequences.</title>
        <authorList>
            <person name="Leushkin E.V."/>
            <person name="Sutormin R.A."/>
            <person name="Nabieva E.R."/>
            <person name="Penin A.A."/>
            <person name="Kondrashov A.S."/>
            <person name="Logacheva M.D."/>
        </authorList>
    </citation>
    <scope>NUCLEOTIDE SEQUENCE [LARGE SCALE GENOMIC DNA]</scope>
</reference>
<comment type="similarity">
    <text evidence="1">Belongs to the mTERF family.</text>
</comment>
<dbReference type="GO" id="GO:0006353">
    <property type="term" value="P:DNA-templated transcription termination"/>
    <property type="evidence" value="ECO:0007669"/>
    <property type="project" value="UniProtKB-KW"/>
</dbReference>
<dbReference type="InterPro" id="IPR038538">
    <property type="entry name" value="MTERF_sf"/>
</dbReference>
<dbReference type="InterPro" id="IPR003690">
    <property type="entry name" value="MTERF"/>
</dbReference>
<feature type="non-terminal residue" evidence="4">
    <location>
        <position position="1"/>
    </location>
</feature>
<dbReference type="EMBL" id="AUSU01007836">
    <property type="protein sequence ID" value="EPS60088.1"/>
    <property type="molecule type" value="Genomic_DNA"/>
</dbReference>
<keyword evidence="2" id="KW-0806">Transcription termination</keyword>
<keyword evidence="2" id="KW-0805">Transcription regulation</keyword>
<evidence type="ECO:0000256" key="2">
    <source>
        <dbReference type="ARBA" id="ARBA00022472"/>
    </source>
</evidence>
<dbReference type="AlphaFoldDB" id="S8DBI0"/>
<evidence type="ECO:0000313" key="4">
    <source>
        <dbReference type="EMBL" id="EPS60088.1"/>
    </source>
</evidence>
<comment type="caution">
    <text evidence="4">The sequence shown here is derived from an EMBL/GenBank/DDBJ whole genome shotgun (WGS) entry which is preliminary data.</text>
</comment>
<name>S8DBI0_9LAMI</name>
<dbReference type="OrthoDB" id="637682at2759"/>